<name>A0A6M6JM04_9PSEU</name>
<organism evidence="3 4">
    <name type="scientific">Pseudonocardia broussonetiae</name>
    <dbReference type="NCBI Taxonomy" id="2736640"/>
    <lineage>
        <taxon>Bacteria</taxon>
        <taxon>Bacillati</taxon>
        <taxon>Actinomycetota</taxon>
        <taxon>Actinomycetes</taxon>
        <taxon>Pseudonocardiales</taxon>
        <taxon>Pseudonocardiaceae</taxon>
        <taxon>Pseudonocardia</taxon>
    </lineage>
</organism>
<feature type="compositionally biased region" description="Low complexity" evidence="1">
    <location>
        <begin position="337"/>
        <end position="353"/>
    </location>
</feature>
<sequence length="1753" mass="178377">MSAPTAERQAPAPVRRRPGRGAARQAAVELLDSPGQSLDPCVRADVEQLLPGAGVDRLGLVRIHTDDTAADAAEAVGAAAFVLGRHVYFARGRYSPATPAGQRLLLHELTHVLQQETGDRADPAVAVCRETEADLLASPVGEGRAAVPRQEPVTLPALHFRDAVPVPVRASVPVVDLLMRLVARTLRTDPDDRAGRVEAQLARLDTGLRTAIADRAASVLSPLESGRLEAVLERLHPAGATLSTPAAPSTGSTGDEAAPAEPAAGELADGDAADPRTPDADTATPDPTTAAPDTTPTVARAAPTAVEAPDRSTAQRGPADDRTAASGAAPGTGGAGPATQAPAGAATGDPATAVVSPDGGRPAPVPPIAGGPPPIPEPPAVAPDQGPEAPRITDPDAARAAVAAGGPPPPAQAAAPTPDEGERRAEADDSTVLDAATSGGPEAAPAGADAGPGESAADQGDAGGGAGPGTAAAESAATASAPAGPEAAPAGGSVDNGAGSGGAGRPASEAAAASPQAAAALPQPAAAEPGAQPEPEAAETAGPESVEPGAGGAPPSDATADAVTAPEPTHADPAPDRAAADETAEIEAEPGEADADQSGVEETGADGSVAEPAAEPGQAGCGPGAAASAPPAPEPDEAAAGCATSGGAPPEKAPAPPPEPDLASMPPDQAMATVAAARPTALAAALPRVGAAASSTVDTQRAANAAAPPELQRPSGAAAGLDVKAPPPAVPDSAPAAPGKVDRVASNAGPPPAPPVPAPVPDPAARSATAGVPQPRLPGDAKLSEADLAKVSDTVAAMPVRDPELDVTVDTATTVELTGQADPAQVAGQKAALDKQATRAAAQGAKDAAGPLGEADIRPHVPEQTLRAAPPAEGATCPGMPKRGAPAGGAEGRSDTAVDAIAAEQSGERIRAATGKAGSDFAACRTEHDERAATERTDARAGIDQQVLASGTEQVGLRADAVTDSIALRNDWTAEQRTAVTTADTTATAAVGTADKDVTRRRRAGEVTAVGHVQAGNKDITAARTDAEKKARAEREKAKKEESGGGLLGWIGSKISAFLDGIKAAISAAFDLARRAVRAAIDKAKKLATAAIELARKAVVAAIVLAGEVIVAVGDGLLAAFPETRRKFRKLVRDRVEKAVTAVNKAADALQAAVQKALDALASALDCALQYLEAGYLAVVDAVGAVVKGAIDAARAFIEQLAEWADIITDVAADPVGWLKKMGTAAYDGVRNCLWAALKRAVKEWFHSKVEEVVGVGRAIIDVLIRGCLSFADIARMVWEGIKAAIPGILIQLIVEKLVALIVPAGAALSLIIDGLRAAWGAASRILAAFRKFMAFLKAVKTGQAAGDFAALVAAAAVAVLDFLSNFLVGRLKGAATGVGAGLKAMAGRIGRGLAKAGRGVAGGVRRVAGAVGRGVGRTASALNPRRLAGAVARSSIRQAGSARRRGAEAWKKVKDWRERRRQRALERKREKQRRKEERRRKAPEETRRRIEELLARGVGRVRLAVELFRLKRKYGWRVLKAVPGSGPLEFDVDGAMSPGTKLTSGSYQVKIVQTRRTERLAVTPRGEKAAADFQKYEQAVRRGYLTKLTDKLLSPRAVEFVVGSKKRSTLDTVRVQQQRGLKKGRIGGSTQPLVPDAIAEVYDESPSRKGAQPTEVHAFEITLDADWTCVGKGKGLATHKEKQSFETIYTLATRYPNAKIVYFIICPRPPSDHAKQYLENQVLGPPPRGAGLGSRVTVRWHIVGTTGGGRES</sequence>
<reference evidence="3 4" key="1">
    <citation type="submission" date="2020-05" db="EMBL/GenBank/DDBJ databases">
        <authorList>
            <person name="Mo P."/>
        </authorList>
    </citation>
    <scope>NUCLEOTIDE SEQUENCE [LARGE SCALE GENOMIC DNA]</scope>
    <source>
        <strain evidence="3 4">Gen01</strain>
    </source>
</reference>
<feature type="region of interest" description="Disordered" evidence="1">
    <location>
        <begin position="1"/>
        <end position="25"/>
    </location>
</feature>
<feature type="compositionally biased region" description="Polar residues" evidence="1">
    <location>
        <begin position="241"/>
        <end position="253"/>
    </location>
</feature>
<dbReference type="KEGG" id="pbro:HOP40_20925"/>
<feature type="region of interest" description="Disordered" evidence="1">
    <location>
        <begin position="239"/>
        <end position="674"/>
    </location>
</feature>
<proteinExistence type="predicted"/>
<feature type="compositionally biased region" description="Low complexity" evidence="1">
    <location>
        <begin position="661"/>
        <end position="674"/>
    </location>
</feature>
<accession>A0A6M6JM04</accession>
<dbReference type="Proteomes" id="UP000505377">
    <property type="component" value="Chromosome"/>
</dbReference>
<protein>
    <submittedName>
        <fullName evidence="3">DUF4157 domain-containing protein</fullName>
    </submittedName>
</protein>
<evidence type="ECO:0000259" key="2">
    <source>
        <dbReference type="Pfam" id="PF13699"/>
    </source>
</evidence>
<evidence type="ECO:0000313" key="3">
    <source>
        <dbReference type="EMBL" id="QJY47957.1"/>
    </source>
</evidence>
<dbReference type="EMBL" id="CP053564">
    <property type="protein sequence ID" value="QJY47957.1"/>
    <property type="molecule type" value="Genomic_DNA"/>
</dbReference>
<feature type="compositionally biased region" description="Low complexity" evidence="1">
    <location>
        <begin position="610"/>
        <end position="629"/>
    </location>
</feature>
<dbReference type="RefSeq" id="WP_172161137.1">
    <property type="nucleotide sequence ID" value="NZ_CP053564.1"/>
</dbReference>
<feature type="region of interest" description="Disordered" evidence="1">
    <location>
        <begin position="1463"/>
        <end position="1487"/>
    </location>
</feature>
<feature type="domain" description="eCIS core" evidence="2">
    <location>
        <begin position="51"/>
        <end position="118"/>
    </location>
</feature>
<feature type="compositionally biased region" description="Low complexity" evidence="1">
    <location>
        <begin position="254"/>
        <end position="267"/>
    </location>
</feature>
<feature type="compositionally biased region" description="Pro residues" evidence="1">
    <location>
        <begin position="363"/>
        <end position="381"/>
    </location>
</feature>
<evidence type="ECO:0000313" key="4">
    <source>
        <dbReference type="Proteomes" id="UP000505377"/>
    </source>
</evidence>
<feature type="region of interest" description="Disordered" evidence="1">
    <location>
        <begin position="687"/>
        <end position="785"/>
    </location>
</feature>
<evidence type="ECO:0000256" key="1">
    <source>
        <dbReference type="SAM" id="MobiDB-lite"/>
    </source>
</evidence>
<feature type="region of interest" description="Disordered" evidence="1">
    <location>
        <begin position="868"/>
        <end position="895"/>
    </location>
</feature>
<feature type="compositionally biased region" description="Pro residues" evidence="1">
    <location>
        <begin position="749"/>
        <end position="762"/>
    </location>
</feature>
<dbReference type="Pfam" id="PF13699">
    <property type="entry name" value="eCIS_core"/>
    <property type="match status" value="1"/>
</dbReference>
<feature type="compositionally biased region" description="Low complexity" evidence="1">
    <location>
        <begin position="435"/>
        <end position="460"/>
    </location>
</feature>
<feature type="compositionally biased region" description="Basic and acidic residues" evidence="1">
    <location>
        <begin position="1463"/>
        <end position="1476"/>
    </location>
</feature>
<feature type="compositionally biased region" description="Low complexity" evidence="1">
    <location>
        <begin position="505"/>
        <end position="544"/>
    </location>
</feature>
<feature type="compositionally biased region" description="Low complexity" evidence="1">
    <location>
        <begin position="280"/>
        <end position="307"/>
    </location>
</feature>
<gene>
    <name evidence="3" type="ORF">HOP40_20925</name>
</gene>
<feature type="compositionally biased region" description="Low complexity" evidence="1">
    <location>
        <begin position="469"/>
        <end position="493"/>
    </location>
</feature>
<feature type="compositionally biased region" description="Pro residues" evidence="1">
    <location>
        <begin position="651"/>
        <end position="660"/>
    </location>
</feature>
<feature type="compositionally biased region" description="Basic and acidic residues" evidence="1">
    <location>
        <begin position="569"/>
        <end position="580"/>
    </location>
</feature>
<feature type="compositionally biased region" description="Acidic residues" evidence="1">
    <location>
        <begin position="582"/>
        <end position="595"/>
    </location>
</feature>
<dbReference type="InterPro" id="IPR025295">
    <property type="entry name" value="eCIS_core_dom"/>
</dbReference>
<keyword evidence="4" id="KW-1185">Reference proteome</keyword>